<keyword evidence="4" id="KW-1134">Transmembrane beta strand</keyword>
<keyword evidence="3" id="KW-0813">Transport</keyword>
<organism evidence="9 10">
    <name type="scientific">Sutterella megalosphaeroides</name>
    <dbReference type="NCBI Taxonomy" id="2494234"/>
    <lineage>
        <taxon>Bacteria</taxon>
        <taxon>Pseudomonadati</taxon>
        <taxon>Pseudomonadota</taxon>
        <taxon>Betaproteobacteria</taxon>
        <taxon>Burkholderiales</taxon>
        <taxon>Sutterellaceae</taxon>
        <taxon>Sutterella</taxon>
    </lineage>
</organism>
<dbReference type="GO" id="GO:0015562">
    <property type="term" value="F:efflux transmembrane transporter activity"/>
    <property type="evidence" value="ECO:0007669"/>
    <property type="project" value="InterPro"/>
</dbReference>
<comment type="similarity">
    <text evidence="2">Belongs to the outer membrane factor (OMF) (TC 1.B.17) family.</text>
</comment>
<proteinExistence type="inferred from homology"/>
<name>A0A2Z6IDX6_9BURK</name>
<dbReference type="InterPro" id="IPR051906">
    <property type="entry name" value="TolC-like"/>
</dbReference>
<dbReference type="RefSeq" id="WP_120177380.1">
    <property type="nucleotide sequence ID" value="NZ_AP018786.1"/>
</dbReference>
<gene>
    <name evidence="9" type="ORF">SUTMEG_17080</name>
</gene>
<accession>A0A2Z6IDX6</accession>
<dbReference type="GO" id="GO:0009279">
    <property type="term" value="C:cell outer membrane"/>
    <property type="evidence" value="ECO:0007669"/>
    <property type="project" value="UniProtKB-SubCell"/>
</dbReference>
<sequence length="505" mass="54194">MSNELLRGRARAGLLIVAAVCAATGSLEAAPVASSEPVRAVEASSGTGTVAATAHRAAPMSFDEARTLLHARADILRAHDAEIARADYESESAKWLGGPTIDVEAMQMEGTKTIELGLDTSGIAGAVGGMVDALHPGYGSAVASRIPSNFSISAKEDIGGPRAAINMVWPLYTGGAISAKQAALGHKATESRAERDAVQNEMDADLARKYWAVQLARSIEKVRSDMLADEERAVHRAKRFEKEGLISKIERMSVEVSRDAAKRDLVAAQTDTRVAETELMHGLREARLPELSTPLFVIRGDLGTLADWEAAARASSPVLDRIDAQRLQAVQGVAAAESRFKPQVFAFGTKNLIKHYLTLPEPDWVAGIGVKFTLWSNSDRFASLSAAQSVVSKAEAAHAEAQNTITSTVNVAFLRVTQARDEYDLTDSTVKLARENLRLRESSFAEGLSTALDVSTARTQLAGAEIAKRVAAYKFVLGWAMLHAASGRMDQFVESLARNDLETEL</sequence>
<keyword evidence="7" id="KW-0998">Cell outer membrane</keyword>
<dbReference type="InterPro" id="IPR003423">
    <property type="entry name" value="OMP_efflux"/>
</dbReference>
<dbReference type="SUPFAM" id="SSF56954">
    <property type="entry name" value="Outer membrane efflux proteins (OEP)"/>
    <property type="match status" value="1"/>
</dbReference>
<evidence type="ECO:0000256" key="1">
    <source>
        <dbReference type="ARBA" id="ARBA00004442"/>
    </source>
</evidence>
<dbReference type="GO" id="GO:1990281">
    <property type="term" value="C:efflux pump complex"/>
    <property type="evidence" value="ECO:0007669"/>
    <property type="project" value="TreeGrafter"/>
</dbReference>
<dbReference type="OrthoDB" id="187483at2"/>
<comment type="subcellular location">
    <subcellularLocation>
        <location evidence="1">Cell outer membrane</location>
    </subcellularLocation>
</comment>
<dbReference type="KEGG" id="sutt:SUTMEG_17080"/>
<evidence type="ECO:0000313" key="9">
    <source>
        <dbReference type="EMBL" id="BBF23817.1"/>
    </source>
</evidence>
<evidence type="ECO:0000313" key="10">
    <source>
        <dbReference type="Proteomes" id="UP000271003"/>
    </source>
</evidence>
<evidence type="ECO:0000256" key="6">
    <source>
        <dbReference type="ARBA" id="ARBA00023136"/>
    </source>
</evidence>
<reference evidence="9 10" key="1">
    <citation type="journal article" date="2018" name="Int. J. Syst. Evol. Microbiol.">
        <title>Mesosutterella multiformis gen. nov., sp. nov., a member of the family Sutterellaceae and Sutterella megalosphaeroides sp. nov., isolated from human faeces.</title>
        <authorList>
            <person name="Sakamoto M."/>
            <person name="Ikeyama N."/>
            <person name="Kunihiro T."/>
            <person name="Iino T."/>
            <person name="Yuki M."/>
            <person name="Ohkuma M."/>
        </authorList>
    </citation>
    <scope>NUCLEOTIDE SEQUENCE [LARGE SCALE GENOMIC DNA]</scope>
    <source>
        <strain evidence="9 10">6FBBBH3</strain>
    </source>
</reference>
<evidence type="ECO:0000256" key="5">
    <source>
        <dbReference type="ARBA" id="ARBA00022692"/>
    </source>
</evidence>
<dbReference type="GO" id="GO:0015288">
    <property type="term" value="F:porin activity"/>
    <property type="evidence" value="ECO:0007669"/>
    <property type="project" value="TreeGrafter"/>
</dbReference>
<dbReference type="Pfam" id="PF02321">
    <property type="entry name" value="OEP"/>
    <property type="match status" value="1"/>
</dbReference>
<keyword evidence="5" id="KW-0812">Transmembrane</keyword>
<dbReference type="AlphaFoldDB" id="A0A2Z6IDX6"/>
<evidence type="ECO:0000256" key="2">
    <source>
        <dbReference type="ARBA" id="ARBA00007613"/>
    </source>
</evidence>
<keyword evidence="8" id="KW-0732">Signal</keyword>
<keyword evidence="6" id="KW-0472">Membrane</keyword>
<keyword evidence="10" id="KW-1185">Reference proteome</keyword>
<evidence type="ECO:0000256" key="3">
    <source>
        <dbReference type="ARBA" id="ARBA00022448"/>
    </source>
</evidence>
<dbReference type="Proteomes" id="UP000271003">
    <property type="component" value="Chromosome"/>
</dbReference>
<feature type="signal peptide" evidence="8">
    <location>
        <begin position="1"/>
        <end position="29"/>
    </location>
</feature>
<evidence type="ECO:0000256" key="4">
    <source>
        <dbReference type="ARBA" id="ARBA00022452"/>
    </source>
</evidence>
<dbReference type="Gene3D" id="1.20.1600.10">
    <property type="entry name" value="Outer membrane efflux proteins (OEP)"/>
    <property type="match status" value="1"/>
</dbReference>
<feature type="chain" id="PRO_5016286550" evidence="8">
    <location>
        <begin position="30"/>
        <end position="505"/>
    </location>
</feature>
<dbReference type="PANTHER" id="PTHR30026">
    <property type="entry name" value="OUTER MEMBRANE PROTEIN TOLC"/>
    <property type="match status" value="1"/>
</dbReference>
<protein>
    <submittedName>
        <fullName evidence="9">Transporter</fullName>
    </submittedName>
</protein>
<evidence type="ECO:0000256" key="8">
    <source>
        <dbReference type="SAM" id="SignalP"/>
    </source>
</evidence>
<evidence type="ECO:0000256" key="7">
    <source>
        <dbReference type="ARBA" id="ARBA00023237"/>
    </source>
</evidence>
<dbReference type="EMBL" id="AP018786">
    <property type="protein sequence ID" value="BBF23817.1"/>
    <property type="molecule type" value="Genomic_DNA"/>
</dbReference>
<dbReference type="PANTHER" id="PTHR30026:SF5">
    <property type="entry name" value="ABC-TYPE EFFLUX SYSTEM SECRETIN COMPONENT"/>
    <property type="match status" value="1"/>
</dbReference>